<dbReference type="PANTHER" id="PTHR33021">
    <property type="entry name" value="BLUE COPPER PROTEIN"/>
    <property type="match status" value="1"/>
</dbReference>
<dbReference type="PANTHER" id="PTHR33021:SF522">
    <property type="entry name" value="PHYTOCYANIN DOMAIN-CONTAINING PROTEIN"/>
    <property type="match status" value="1"/>
</dbReference>
<dbReference type="OMA" id="TIVYAER"/>
<dbReference type="Pfam" id="PF02298">
    <property type="entry name" value="Cu_bind_like"/>
    <property type="match status" value="1"/>
</dbReference>
<feature type="chain" id="PRO_5032983034" description="Phytocyanin domain-containing protein" evidence="4">
    <location>
        <begin position="24"/>
        <end position="166"/>
    </location>
</feature>
<feature type="signal peptide" evidence="4">
    <location>
        <begin position="1"/>
        <end position="23"/>
    </location>
</feature>
<keyword evidence="7" id="KW-1185">Reference proteome</keyword>
<gene>
    <name evidence="6" type="ORF">HHK36_021430</name>
</gene>
<evidence type="ECO:0000256" key="3">
    <source>
        <dbReference type="SAM" id="Phobius"/>
    </source>
</evidence>
<keyword evidence="3" id="KW-0812">Transmembrane</keyword>
<feature type="domain" description="Phytocyanin" evidence="5">
    <location>
        <begin position="24"/>
        <end position="126"/>
    </location>
</feature>
<protein>
    <recommendedName>
        <fullName evidence="5">Phytocyanin domain-containing protein</fullName>
    </recommendedName>
</protein>
<feature type="transmembrane region" description="Helical" evidence="3">
    <location>
        <begin position="144"/>
        <end position="165"/>
    </location>
</feature>
<evidence type="ECO:0000256" key="2">
    <source>
        <dbReference type="ARBA" id="ARBA00023180"/>
    </source>
</evidence>
<keyword evidence="2" id="KW-0325">Glycoprotein</keyword>
<dbReference type="AlphaFoldDB" id="A0A834YPR6"/>
<accession>A0A834YPR6</accession>
<evidence type="ECO:0000256" key="1">
    <source>
        <dbReference type="ARBA" id="ARBA00023157"/>
    </source>
</evidence>
<sequence length="166" mass="17333">MASRMVFLGCVLLVAALLQGATAETYTVGDSLGWSIPPGGSIAYSTWANQHTFRVGDILEFNWTGTHDVARVSESDYESCTKTAIGTVQSTSPAYVTLTTEEDHYFICTVGSHCSVGQKVKIDVESTSGSPTSPGSPTSSPNSAASSLAVGGISAVFFSIVIAFLH</sequence>
<dbReference type="GO" id="GO:0005886">
    <property type="term" value="C:plasma membrane"/>
    <property type="evidence" value="ECO:0007669"/>
    <property type="project" value="TreeGrafter"/>
</dbReference>
<evidence type="ECO:0000256" key="4">
    <source>
        <dbReference type="SAM" id="SignalP"/>
    </source>
</evidence>
<dbReference type="Proteomes" id="UP000655225">
    <property type="component" value="Unassembled WGS sequence"/>
</dbReference>
<dbReference type="Gene3D" id="2.60.40.420">
    <property type="entry name" value="Cupredoxins - blue copper proteins"/>
    <property type="match status" value="1"/>
</dbReference>
<dbReference type="InterPro" id="IPR003245">
    <property type="entry name" value="Phytocyanin_dom"/>
</dbReference>
<comment type="caution">
    <text evidence="6">The sequence shown here is derived from an EMBL/GenBank/DDBJ whole genome shotgun (WGS) entry which is preliminary data.</text>
</comment>
<keyword evidence="3" id="KW-1133">Transmembrane helix</keyword>
<proteinExistence type="predicted"/>
<dbReference type="InterPro" id="IPR039391">
    <property type="entry name" value="Phytocyanin-like"/>
</dbReference>
<reference evidence="6 7" key="1">
    <citation type="submission" date="2020-04" db="EMBL/GenBank/DDBJ databases">
        <title>Plant Genome Project.</title>
        <authorList>
            <person name="Zhang R.-G."/>
        </authorList>
    </citation>
    <scope>NUCLEOTIDE SEQUENCE [LARGE SCALE GENOMIC DNA]</scope>
    <source>
        <strain evidence="6">YNK0</strain>
        <tissue evidence="6">Leaf</tissue>
    </source>
</reference>
<keyword evidence="4" id="KW-0732">Signal</keyword>
<evidence type="ECO:0000259" key="5">
    <source>
        <dbReference type="PROSITE" id="PS51485"/>
    </source>
</evidence>
<dbReference type="InterPro" id="IPR008972">
    <property type="entry name" value="Cupredoxin"/>
</dbReference>
<name>A0A834YPR6_TETSI</name>
<organism evidence="6 7">
    <name type="scientific">Tetracentron sinense</name>
    <name type="common">Spur-leaf</name>
    <dbReference type="NCBI Taxonomy" id="13715"/>
    <lineage>
        <taxon>Eukaryota</taxon>
        <taxon>Viridiplantae</taxon>
        <taxon>Streptophyta</taxon>
        <taxon>Embryophyta</taxon>
        <taxon>Tracheophyta</taxon>
        <taxon>Spermatophyta</taxon>
        <taxon>Magnoliopsida</taxon>
        <taxon>Trochodendrales</taxon>
        <taxon>Trochodendraceae</taxon>
        <taxon>Tetracentron</taxon>
    </lineage>
</organism>
<dbReference type="GO" id="GO:0009055">
    <property type="term" value="F:electron transfer activity"/>
    <property type="evidence" value="ECO:0007669"/>
    <property type="project" value="InterPro"/>
</dbReference>
<dbReference type="EMBL" id="JABCRI010000015">
    <property type="protein sequence ID" value="KAF8393189.1"/>
    <property type="molecule type" value="Genomic_DNA"/>
</dbReference>
<evidence type="ECO:0000313" key="6">
    <source>
        <dbReference type="EMBL" id="KAF8393189.1"/>
    </source>
</evidence>
<keyword evidence="3" id="KW-0472">Membrane</keyword>
<dbReference type="FunFam" id="2.60.40.420:FF:000034">
    <property type="entry name" value="Cupredoxin superfamily protein"/>
    <property type="match status" value="1"/>
</dbReference>
<evidence type="ECO:0000313" key="7">
    <source>
        <dbReference type="Proteomes" id="UP000655225"/>
    </source>
</evidence>
<dbReference type="PROSITE" id="PS51485">
    <property type="entry name" value="PHYTOCYANIN"/>
    <property type="match status" value="1"/>
</dbReference>
<dbReference type="SUPFAM" id="SSF49503">
    <property type="entry name" value="Cupredoxins"/>
    <property type="match status" value="1"/>
</dbReference>
<keyword evidence="1" id="KW-1015">Disulfide bond</keyword>
<dbReference type="OrthoDB" id="1934652at2759"/>